<dbReference type="RefSeq" id="WP_066827294.1">
    <property type="nucleotide sequence ID" value="NZ_LTBA01000064.1"/>
</dbReference>
<dbReference type="AlphaFoldDB" id="A0A151ASM3"/>
<organism evidence="1 2">
    <name type="scientific">Clostridium tepidiprofundi DSM 19306</name>
    <dbReference type="NCBI Taxonomy" id="1121338"/>
    <lineage>
        <taxon>Bacteria</taxon>
        <taxon>Bacillati</taxon>
        <taxon>Bacillota</taxon>
        <taxon>Clostridia</taxon>
        <taxon>Eubacteriales</taxon>
        <taxon>Clostridiaceae</taxon>
        <taxon>Clostridium</taxon>
    </lineage>
</organism>
<evidence type="ECO:0000313" key="2">
    <source>
        <dbReference type="Proteomes" id="UP000075531"/>
    </source>
</evidence>
<dbReference type="STRING" id="1121338.CLTEP_25710"/>
<name>A0A151ASM3_9CLOT</name>
<proteinExistence type="predicted"/>
<accession>A0A151ASM3</accession>
<evidence type="ECO:0000313" key="1">
    <source>
        <dbReference type="EMBL" id="KYH30580.1"/>
    </source>
</evidence>
<dbReference type="Proteomes" id="UP000075531">
    <property type="component" value="Unassembled WGS sequence"/>
</dbReference>
<dbReference type="EMBL" id="LTBA01000064">
    <property type="protein sequence ID" value="KYH30580.1"/>
    <property type="molecule type" value="Genomic_DNA"/>
</dbReference>
<protein>
    <submittedName>
        <fullName evidence="1">Uncharacterized protein</fullName>
    </submittedName>
</protein>
<dbReference type="PATRIC" id="fig|1121338.3.peg.2670"/>
<reference evidence="1 2" key="1">
    <citation type="submission" date="2016-02" db="EMBL/GenBank/DDBJ databases">
        <title>Genome sequence of Clostridium tepidiprofundi DSM 19306.</title>
        <authorList>
            <person name="Poehlein A."/>
            <person name="Daniel R."/>
        </authorList>
    </citation>
    <scope>NUCLEOTIDE SEQUENCE [LARGE SCALE GENOMIC DNA]</scope>
    <source>
        <strain evidence="1 2">DSM 19306</strain>
    </source>
</reference>
<comment type="caution">
    <text evidence="1">The sequence shown here is derived from an EMBL/GenBank/DDBJ whole genome shotgun (WGS) entry which is preliminary data.</text>
</comment>
<sequence length="108" mass="12630">MAYGFEQDEAHGLYKDREFSYDEIVAIEDAAFSIYYENATGKALDLVETAKEYGKEKIIEIFFTKVFKGKGLPELKALDFLCDWVESEKEERFAEHWKFIDSTRLPLL</sequence>
<keyword evidence="2" id="KW-1185">Reference proteome</keyword>
<gene>
    <name evidence="1" type="ORF">CLTEP_25710</name>
</gene>